<dbReference type="Proteomes" id="UP000887574">
    <property type="component" value="Unplaced"/>
</dbReference>
<evidence type="ECO:0000313" key="7">
    <source>
        <dbReference type="Proteomes" id="UP000887574"/>
    </source>
</evidence>
<sequence length="176" mass="19636">MLRIQIAVFSLLLLILGHLAIGEGGGNDVSVAEGHGGVDCARVHPLCGAPVTNWLRIDIAVRRFVPWLHVLIVDELYRNVYTKFQGFVNIELVPYGNARLNNNKSITCQHGEEECKINKYESCAIHFMPEAFPSYIALSLCCAMRWSWKKRLKSATSSSTPCHTSMIKFSTAPMVI</sequence>
<name>A0A915E6H8_9BILA</name>
<keyword evidence="3" id="KW-0964">Secreted</keyword>
<dbReference type="PANTHER" id="PTHR13234">
    <property type="entry name" value="GAMMA-INTERFERON INDUCIBLE LYSOSOMAL THIOL REDUCTASE GILT"/>
    <property type="match status" value="1"/>
</dbReference>
<dbReference type="WBParaSite" id="jg26714">
    <property type="protein sequence ID" value="jg26714"/>
    <property type="gene ID" value="jg26714"/>
</dbReference>
<evidence type="ECO:0000256" key="3">
    <source>
        <dbReference type="ARBA" id="ARBA00022525"/>
    </source>
</evidence>
<dbReference type="GO" id="GO:0005576">
    <property type="term" value="C:extracellular region"/>
    <property type="evidence" value="ECO:0007669"/>
    <property type="project" value="UniProtKB-SubCell"/>
</dbReference>
<evidence type="ECO:0000256" key="4">
    <source>
        <dbReference type="ARBA" id="ARBA00022729"/>
    </source>
</evidence>
<evidence type="ECO:0000256" key="5">
    <source>
        <dbReference type="ARBA" id="ARBA00023180"/>
    </source>
</evidence>
<feature type="signal peptide" evidence="6">
    <location>
        <begin position="1"/>
        <end position="22"/>
    </location>
</feature>
<protein>
    <submittedName>
        <fullName evidence="8">Uncharacterized protein</fullName>
    </submittedName>
</protein>
<dbReference type="AlphaFoldDB" id="A0A915E6H8"/>
<keyword evidence="7" id="KW-1185">Reference proteome</keyword>
<keyword evidence="5" id="KW-0325">Glycoprotein</keyword>
<reference evidence="8" key="1">
    <citation type="submission" date="2022-11" db="UniProtKB">
        <authorList>
            <consortium name="WormBaseParasite"/>
        </authorList>
    </citation>
    <scope>IDENTIFICATION</scope>
</reference>
<comment type="subcellular location">
    <subcellularLocation>
        <location evidence="1">Secreted</location>
    </subcellularLocation>
</comment>
<evidence type="ECO:0000313" key="8">
    <source>
        <dbReference type="WBParaSite" id="jg26714"/>
    </source>
</evidence>
<proteinExistence type="inferred from homology"/>
<evidence type="ECO:0000256" key="1">
    <source>
        <dbReference type="ARBA" id="ARBA00004613"/>
    </source>
</evidence>
<organism evidence="7 8">
    <name type="scientific">Ditylenchus dipsaci</name>
    <dbReference type="NCBI Taxonomy" id="166011"/>
    <lineage>
        <taxon>Eukaryota</taxon>
        <taxon>Metazoa</taxon>
        <taxon>Ecdysozoa</taxon>
        <taxon>Nematoda</taxon>
        <taxon>Chromadorea</taxon>
        <taxon>Rhabditida</taxon>
        <taxon>Tylenchina</taxon>
        <taxon>Tylenchomorpha</taxon>
        <taxon>Sphaerularioidea</taxon>
        <taxon>Anguinidae</taxon>
        <taxon>Anguininae</taxon>
        <taxon>Ditylenchus</taxon>
    </lineage>
</organism>
<feature type="chain" id="PRO_5038008410" evidence="6">
    <location>
        <begin position="23"/>
        <end position="176"/>
    </location>
</feature>
<evidence type="ECO:0000256" key="6">
    <source>
        <dbReference type="SAM" id="SignalP"/>
    </source>
</evidence>
<dbReference type="Pfam" id="PF03227">
    <property type="entry name" value="GILT"/>
    <property type="match status" value="1"/>
</dbReference>
<dbReference type="PANTHER" id="PTHR13234:SF8">
    <property type="entry name" value="GAMMA-INTERFERON-INDUCIBLE LYSOSOMAL THIOL REDUCTASE"/>
    <property type="match status" value="1"/>
</dbReference>
<accession>A0A915E6H8</accession>
<dbReference type="GO" id="GO:0016671">
    <property type="term" value="F:oxidoreductase activity, acting on a sulfur group of donors, disulfide as acceptor"/>
    <property type="evidence" value="ECO:0007669"/>
    <property type="project" value="InterPro"/>
</dbReference>
<evidence type="ECO:0000256" key="2">
    <source>
        <dbReference type="ARBA" id="ARBA00005679"/>
    </source>
</evidence>
<dbReference type="InterPro" id="IPR004911">
    <property type="entry name" value="Interferon-induced_GILT"/>
</dbReference>
<comment type="similarity">
    <text evidence="2">Belongs to the GILT family.</text>
</comment>
<keyword evidence="4 6" id="KW-0732">Signal</keyword>